<evidence type="ECO:0000256" key="5">
    <source>
        <dbReference type="HAMAP-Rule" id="MF_01201"/>
    </source>
</evidence>
<name>A0A1Y6FXH9_9GAMM</name>
<dbReference type="PANTHER" id="PTHR30511:SF0">
    <property type="entry name" value="ALANINE RACEMASE, CATABOLIC-RELATED"/>
    <property type="match status" value="1"/>
</dbReference>
<dbReference type="UniPathway" id="UPA00042">
    <property type="reaction ID" value="UER00497"/>
</dbReference>
<dbReference type="HAMAP" id="MF_01201">
    <property type="entry name" value="Ala_racemase"/>
    <property type="match status" value="1"/>
</dbReference>
<dbReference type="EC" id="5.1.1.1" evidence="5"/>
<dbReference type="SUPFAM" id="SSF51419">
    <property type="entry name" value="PLP-binding barrel"/>
    <property type="match status" value="1"/>
</dbReference>
<dbReference type="GO" id="GO:0005829">
    <property type="term" value="C:cytosol"/>
    <property type="evidence" value="ECO:0007669"/>
    <property type="project" value="TreeGrafter"/>
</dbReference>
<dbReference type="PRINTS" id="PR00992">
    <property type="entry name" value="ALARACEMASE"/>
</dbReference>
<dbReference type="GO" id="GO:0008784">
    <property type="term" value="F:alanine racemase activity"/>
    <property type="evidence" value="ECO:0007669"/>
    <property type="project" value="UniProtKB-UniRule"/>
</dbReference>
<evidence type="ECO:0000256" key="3">
    <source>
        <dbReference type="ARBA" id="ARBA00022898"/>
    </source>
</evidence>
<dbReference type="InterPro" id="IPR009006">
    <property type="entry name" value="Ala_racemase/Decarboxylase_C"/>
</dbReference>
<evidence type="ECO:0000313" key="10">
    <source>
        <dbReference type="Proteomes" id="UP000194450"/>
    </source>
</evidence>
<dbReference type="AlphaFoldDB" id="A0A1Y6FXH9"/>
<accession>A0A1Y6FXH9</accession>
<comment type="similarity">
    <text evidence="5">Belongs to the alanine racemase family.</text>
</comment>
<gene>
    <name evidence="9" type="ORF">SAMN06297229_1981</name>
</gene>
<dbReference type="OrthoDB" id="9813814at2"/>
<feature type="active site" description="Proton acceptor; specific for D-alanine" evidence="5">
    <location>
        <position position="38"/>
    </location>
</feature>
<dbReference type="RefSeq" id="WP_086435111.1">
    <property type="nucleotide sequence ID" value="NZ_FXWH01000002.1"/>
</dbReference>
<dbReference type="SUPFAM" id="SSF50621">
    <property type="entry name" value="Alanine racemase C-terminal domain-like"/>
    <property type="match status" value="1"/>
</dbReference>
<feature type="modified residue" description="N6-(pyridoxal phosphate)lysine" evidence="5 6">
    <location>
        <position position="38"/>
    </location>
</feature>
<dbReference type="InterPro" id="IPR001608">
    <property type="entry name" value="Ala_racemase_N"/>
</dbReference>
<dbReference type="SMART" id="SM01005">
    <property type="entry name" value="Ala_racemase_C"/>
    <property type="match status" value="1"/>
</dbReference>
<feature type="active site" description="Proton acceptor; specific for L-alanine" evidence="5">
    <location>
        <position position="258"/>
    </location>
</feature>
<dbReference type="EMBL" id="FXWH01000002">
    <property type="protein sequence ID" value="SMQ80066.1"/>
    <property type="molecule type" value="Genomic_DNA"/>
</dbReference>
<dbReference type="PANTHER" id="PTHR30511">
    <property type="entry name" value="ALANINE RACEMASE"/>
    <property type="match status" value="1"/>
</dbReference>
<dbReference type="InterPro" id="IPR020622">
    <property type="entry name" value="Ala_racemase_pyridoxalP-BS"/>
</dbReference>
<comment type="cofactor">
    <cofactor evidence="2 5 6">
        <name>pyridoxal 5'-phosphate</name>
        <dbReference type="ChEBI" id="CHEBI:597326"/>
    </cofactor>
</comment>
<feature type="binding site" evidence="5 7">
    <location>
        <position position="306"/>
    </location>
    <ligand>
        <name>substrate</name>
    </ligand>
</feature>
<proteinExistence type="inferred from homology"/>
<evidence type="ECO:0000259" key="8">
    <source>
        <dbReference type="SMART" id="SM01005"/>
    </source>
</evidence>
<feature type="binding site" evidence="5 7">
    <location>
        <position position="134"/>
    </location>
    <ligand>
        <name>substrate</name>
    </ligand>
</feature>
<sequence>MGVPFRRTKAIIDTKALQQNCRNMHAFAPASKVLATVKADAYGHGALTVARALQGCAEQLGVAFIDEALDLRQAGIELPIVLLDGCFSEAELDLCCQHHFIPVIHNTEQVQELLAATLAKSLVVWLKLDTGMHRLGLNSTDFQKALEQLTASKNVSQVIAMTHFADADNTASDYTSVQLAQFDRVLENYPDIPCSVANSAGLAHWPAARREWLRSGLLLYGVTPNPDLPAPFAITPVMTLTAPVIAVRDIPAGAYVGYGCRWQARRPSRIATLAIGYGDGYPRHASDGTPVWLHGREVPLVGRVSMDMITVDITDMAEVAIGDEAELWGQNLSVHEVAQKCDTISYELLTRVSPRVPREII</sequence>
<reference evidence="10" key="1">
    <citation type="submission" date="2017-04" db="EMBL/GenBank/DDBJ databases">
        <authorList>
            <person name="Varghese N."/>
            <person name="Submissions S."/>
        </authorList>
    </citation>
    <scope>NUCLEOTIDE SEQUENCE [LARGE SCALE GENOMIC DNA]</scope>
</reference>
<evidence type="ECO:0000313" key="9">
    <source>
        <dbReference type="EMBL" id="SMQ80066.1"/>
    </source>
</evidence>
<dbReference type="InterPro" id="IPR029066">
    <property type="entry name" value="PLP-binding_barrel"/>
</dbReference>
<organism evidence="9 10">
    <name type="scientific">Pseudidiomarina planktonica</name>
    <dbReference type="NCBI Taxonomy" id="1323738"/>
    <lineage>
        <taxon>Bacteria</taxon>
        <taxon>Pseudomonadati</taxon>
        <taxon>Pseudomonadota</taxon>
        <taxon>Gammaproteobacteria</taxon>
        <taxon>Alteromonadales</taxon>
        <taxon>Idiomarinaceae</taxon>
        <taxon>Pseudidiomarina</taxon>
    </lineage>
</organism>
<dbReference type="InterPro" id="IPR011079">
    <property type="entry name" value="Ala_racemase_C"/>
</dbReference>
<comment type="function">
    <text evidence="5">Catalyzes the interconversion of L-alanine and D-alanine. May also act on other amino acids.</text>
</comment>
<dbReference type="PROSITE" id="PS00395">
    <property type="entry name" value="ALANINE_RACEMASE"/>
    <property type="match status" value="1"/>
</dbReference>
<protein>
    <recommendedName>
        <fullName evidence="5">Alanine racemase</fullName>
        <ecNumber evidence="5">5.1.1.1</ecNumber>
    </recommendedName>
</protein>
<dbReference type="Pfam" id="PF00842">
    <property type="entry name" value="Ala_racemase_C"/>
    <property type="match status" value="1"/>
</dbReference>
<keyword evidence="3 5" id="KW-0663">Pyridoxal phosphate</keyword>
<evidence type="ECO:0000256" key="6">
    <source>
        <dbReference type="PIRSR" id="PIRSR600821-50"/>
    </source>
</evidence>
<dbReference type="FunFam" id="3.20.20.10:FF:000002">
    <property type="entry name" value="Alanine racemase"/>
    <property type="match status" value="1"/>
</dbReference>
<dbReference type="GO" id="GO:0030632">
    <property type="term" value="P:D-alanine biosynthetic process"/>
    <property type="evidence" value="ECO:0007669"/>
    <property type="project" value="UniProtKB-UniRule"/>
</dbReference>
<dbReference type="Gene3D" id="2.40.37.10">
    <property type="entry name" value="Lyase, Ornithine Decarboxylase, Chain A, domain 1"/>
    <property type="match status" value="1"/>
</dbReference>
<dbReference type="InterPro" id="IPR000821">
    <property type="entry name" value="Ala_racemase"/>
</dbReference>
<feature type="domain" description="Alanine racemase C-terminal" evidence="8">
    <location>
        <begin position="237"/>
        <end position="361"/>
    </location>
</feature>
<dbReference type="Gene3D" id="3.20.20.10">
    <property type="entry name" value="Alanine racemase"/>
    <property type="match status" value="1"/>
</dbReference>
<evidence type="ECO:0000256" key="7">
    <source>
        <dbReference type="PIRSR" id="PIRSR600821-52"/>
    </source>
</evidence>
<evidence type="ECO:0000256" key="4">
    <source>
        <dbReference type="ARBA" id="ARBA00023235"/>
    </source>
</evidence>
<dbReference type="GO" id="GO:0030170">
    <property type="term" value="F:pyridoxal phosphate binding"/>
    <property type="evidence" value="ECO:0007669"/>
    <property type="project" value="UniProtKB-UniRule"/>
</dbReference>
<keyword evidence="10" id="KW-1185">Reference proteome</keyword>
<keyword evidence="4 5" id="KW-0413">Isomerase</keyword>
<comment type="pathway">
    <text evidence="5">Amino-acid biosynthesis; D-alanine biosynthesis; D-alanine from L-alanine: step 1/1.</text>
</comment>
<dbReference type="Pfam" id="PF01168">
    <property type="entry name" value="Ala_racemase_N"/>
    <property type="match status" value="1"/>
</dbReference>
<evidence type="ECO:0000256" key="1">
    <source>
        <dbReference type="ARBA" id="ARBA00000316"/>
    </source>
</evidence>
<dbReference type="Proteomes" id="UP000194450">
    <property type="component" value="Unassembled WGS sequence"/>
</dbReference>
<evidence type="ECO:0000256" key="2">
    <source>
        <dbReference type="ARBA" id="ARBA00001933"/>
    </source>
</evidence>
<comment type="catalytic activity">
    <reaction evidence="1 5">
        <text>L-alanine = D-alanine</text>
        <dbReference type="Rhea" id="RHEA:20249"/>
        <dbReference type="ChEBI" id="CHEBI:57416"/>
        <dbReference type="ChEBI" id="CHEBI:57972"/>
        <dbReference type="EC" id="5.1.1.1"/>
    </reaction>
</comment>
<dbReference type="NCBIfam" id="TIGR00492">
    <property type="entry name" value="alr"/>
    <property type="match status" value="1"/>
</dbReference>
<dbReference type="CDD" id="cd06827">
    <property type="entry name" value="PLPDE_III_AR_proteobact"/>
    <property type="match status" value="1"/>
</dbReference>